<dbReference type="GO" id="GO:0047372">
    <property type="term" value="F:monoacylglycerol lipase activity"/>
    <property type="evidence" value="ECO:0007669"/>
    <property type="project" value="TreeGrafter"/>
</dbReference>
<organism evidence="2 3">
    <name type="scientific">Rhizobium leguminosarum bv. trifolii (strain WSM1325)</name>
    <dbReference type="NCBI Taxonomy" id="395491"/>
    <lineage>
        <taxon>Bacteria</taxon>
        <taxon>Pseudomonadati</taxon>
        <taxon>Pseudomonadota</taxon>
        <taxon>Alphaproteobacteria</taxon>
        <taxon>Hyphomicrobiales</taxon>
        <taxon>Rhizobiaceae</taxon>
        <taxon>Rhizobium/Agrobacterium group</taxon>
        <taxon>Rhizobium</taxon>
    </lineage>
</organism>
<dbReference type="OrthoDB" id="9804723at2"/>
<dbReference type="InterPro" id="IPR029058">
    <property type="entry name" value="AB_hydrolase_fold"/>
</dbReference>
<dbReference type="InterPro" id="IPR000073">
    <property type="entry name" value="AB_hydrolase_1"/>
</dbReference>
<geneLocation type="plasmid" evidence="2 3">
    <name>pR132503</name>
</geneLocation>
<dbReference type="PANTHER" id="PTHR43798">
    <property type="entry name" value="MONOACYLGLYCEROL LIPASE"/>
    <property type="match status" value="1"/>
</dbReference>
<dbReference type="SUPFAM" id="SSF53474">
    <property type="entry name" value="alpha/beta-Hydrolases"/>
    <property type="match status" value="1"/>
</dbReference>
<proteinExistence type="predicted"/>
<dbReference type="HOGENOM" id="CLU_020336_13_2_5"/>
<evidence type="ECO:0000313" key="2">
    <source>
        <dbReference type="EMBL" id="ACS60667.1"/>
    </source>
</evidence>
<accession>C6B8D5</accession>
<dbReference type="ESTHER" id="rhils-c6b8d5">
    <property type="family name" value="6_AlphaBeta_hydrolase"/>
</dbReference>
<protein>
    <submittedName>
        <fullName evidence="2">Alpha/beta hydrolase fold protein</fullName>
    </submittedName>
</protein>
<dbReference type="GO" id="GO:0046464">
    <property type="term" value="P:acylglycerol catabolic process"/>
    <property type="evidence" value="ECO:0007669"/>
    <property type="project" value="TreeGrafter"/>
</dbReference>
<dbReference type="InterPro" id="IPR050266">
    <property type="entry name" value="AB_hydrolase_sf"/>
</dbReference>
<sequence>MLTFEENGHGEPLVLLHGLGGSARSWDLLVPELQKHRRLILLNLPGHGGSPLTSDAATFDGMVAAVEAFLETRGITSIDVVGSSLGGRIVLELARRGRVRSAIALDPGGFWHGWERHYIFASLMGTIKLIRALGSQRKILAKPGIRSVSIRQLSHKPSALSQPFVEQEIRSCAAASNFEDIVRDLTSIPPQMGPAADNVQSVAIGWGRQDKLCFPGQAIRAQTAFPGSILRWFDACGHFPIWDQPSLTVQFILQCLDLERNSDEQRASMQQGI</sequence>
<dbReference type="AlphaFoldDB" id="C6B8D5"/>
<dbReference type="EMBL" id="CP001625">
    <property type="protein sequence ID" value="ACS60667.1"/>
    <property type="molecule type" value="Genomic_DNA"/>
</dbReference>
<feature type="domain" description="AB hydrolase-1" evidence="1">
    <location>
        <begin position="13"/>
        <end position="249"/>
    </location>
</feature>
<dbReference type="PANTHER" id="PTHR43798:SF5">
    <property type="entry name" value="MONOACYLGLYCEROL LIPASE ABHD6"/>
    <property type="match status" value="1"/>
</dbReference>
<dbReference type="Gene3D" id="3.40.50.1820">
    <property type="entry name" value="alpha/beta hydrolase"/>
    <property type="match status" value="1"/>
</dbReference>
<keyword evidence="2" id="KW-0614">Plasmid</keyword>
<keyword evidence="2" id="KW-0378">Hydrolase</keyword>
<dbReference type="Proteomes" id="UP000002256">
    <property type="component" value="Plasmid pR132503"/>
</dbReference>
<dbReference type="GO" id="GO:0016020">
    <property type="term" value="C:membrane"/>
    <property type="evidence" value="ECO:0007669"/>
    <property type="project" value="TreeGrafter"/>
</dbReference>
<dbReference type="KEGG" id="rlg:Rleg_5901"/>
<dbReference type="Pfam" id="PF12697">
    <property type="entry name" value="Abhydrolase_6"/>
    <property type="match status" value="1"/>
</dbReference>
<gene>
    <name evidence="2" type="ordered locus">Rleg_5901</name>
</gene>
<name>C6B8D5_RHILS</name>
<evidence type="ECO:0000313" key="3">
    <source>
        <dbReference type="Proteomes" id="UP000002256"/>
    </source>
</evidence>
<reference evidence="2 3" key="1">
    <citation type="journal article" date="2010" name="Stand. Genomic Sci.">
        <title>Complete genome sequence of Rhizobium leguminosarum bv. trifolii strain WSM1325, an effective microsymbiont of annual Mediterranean clovers.</title>
        <authorList>
            <person name="Reeve W."/>
            <person name="O'Hara G."/>
            <person name="Chain P."/>
            <person name="Ardley J."/>
            <person name="Brau L."/>
            <person name="Nandesena K."/>
            <person name="Tiwari R."/>
            <person name="Copeland A."/>
            <person name="Nolan M."/>
            <person name="Han C."/>
            <person name="Brettin T."/>
            <person name="Land M."/>
            <person name="Ovchinikova G."/>
            <person name="Ivanova N."/>
            <person name="Mavromatis K."/>
            <person name="Markowitz V."/>
            <person name="Kyrpides N."/>
            <person name="Melino V."/>
            <person name="Denton M."/>
            <person name="Yates R."/>
            <person name="Howieson J."/>
        </authorList>
    </citation>
    <scope>NUCLEOTIDE SEQUENCE [LARGE SCALE GENOMIC DNA]</scope>
    <source>
        <strain evidence="3">WSM1325</strain>
        <plasmid evidence="3">Plasmid pR132503</plasmid>
    </source>
</reference>
<evidence type="ECO:0000259" key="1">
    <source>
        <dbReference type="Pfam" id="PF12697"/>
    </source>
</evidence>